<comment type="caution">
    <text evidence="7">The sequence shown here is derived from an EMBL/GenBank/DDBJ whole genome shotgun (WGS) entry which is preliminary data.</text>
</comment>
<evidence type="ECO:0000313" key="7">
    <source>
        <dbReference type="EMBL" id="MDT8997857.1"/>
    </source>
</evidence>
<keyword evidence="1 5" id="KW-0963">Cytoplasm</keyword>
<sequence>MPYPQEEPFGDDEFDRPSKSQKKREMHDLQSLGEDLLTLPASRLKPLDLPEILADAIADAKKISNFEGRRRQMQYIGKLMRKVDPEPLRQAVADFKLGRAQDSLTLHQSERWRERLLAEDEALQAFIAEHPGVDVQQLRSLVRAARKDAAAAPEQRSGRAFRELFQFIKAEAKRIEGEDASAVTKDADDEGDDE</sequence>
<dbReference type="CDD" id="cd16331">
    <property type="entry name" value="YjgA-like"/>
    <property type="match status" value="1"/>
</dbReference>
<dbReference type="Pfam" id="PF04751">
    <property type="entry name" value="DarP"/>
    <property type="match status" value="1"/>
</dbReference>
<keyword evidence="2 5" id="KW-0690">Ribosome biogenesis</keyword>
<evidence type="ECO:0000256" key="4">
    <source>
        <dbReference type="ARBA" id="ARBA00022884"/>
    </source>
</evidence>
<keyword evidence="3 5" id="KW-0699">rRNA-binding</keyword>
<dbReference type="PANTHER" id="PTHR38101">
    <property type="entry name" value="UPF0307 PROTEIN YJGA"/>
    <property type="match status" value="1"/>
</dbReference>
<accession>A0ABU3P5K0</accession>
<name>A0ABU3P5K0_9BURK</name>
<keyword evidence="8" id="KW-1185">Reference proteome</keyword>
<evidence type="ECO:0000256" key="6">
    <source>
        <dbReference type="SAM" id="MobiDB-lite"/>
    </source>
</evidence>
<keyword evidence="4 5" id="KW-0694">RNA-binding</keyword>
<evidence type="ECO:0000256" key="3">
    <source>
        <dbReference type="ARBA" id="ARBA00022730"/>
    </source>
</evidence>
<organism evidence="7 8">
    <name type="scientific">Roseateles aquae</name>
    <dbReference type="NCBI Taxonomy" id="3077235"/>
    <lineage>
        <taxon>Bacteria</taxon>
        <taxon>Pseudomonadati</taxon>
        <taxon>Pseudomonadota</taxon>
        <taxon>Betaproteobacteria</taxon>
        <taxon>Burkholderiales</taxon>
        <taxon>Sphaerotilaceae</taxon>
        <taxon>Roseateles</taxon>
    </lineage>
</organism>
<dbReference type="Gene3D" id="1.10.60.30">
    <property type="entry name" value="PSPTO4464-like domains"/>
    <property type="match status" value="2"/>
</dbReference>
<protein>
    <recommendedName>
        <fullName evidence="5">Dual-action ribosomal maturation protein DarP</fullName>
    </recommendedName>
    <alternativeName>
        <fullName evidence="5">Large ribosomal subunit assembly factor DarP</fullName>
    </alternativeName>
</protein>
<evidence type="ECO:0000313" key="8">
    <source>
        <dbReference type="Proteomes" id="UP001246372"/>
    </source>
</evidence>
<dbReference type="EMBL" id="JAVXZY010000001">
    <property type="protein sequence ID" value="MDT8997857.1"/>
    <property type="molecule type" value="Genomic_DNA"/>
</dbReference>
<dbReference type="InterPro" id="IPR023153">
    <property type="entry name" value="DarP_sf"/>
</dbReference>
<gene>
    <name evidence="7" type="primary">yjgA</name>
    <name evidence="5" type="synonym">darP</name>
    <name evidence="7" type="ORF">RQP53_01055</name>
</gene>
<reference evidence="7" key="1">
    <citation type="submission" date="2023-09" db="EMBL/GenBank/DDBJ databases">
        <title>Paucibacter sp. APW11 Genome sequencing and assembly.</title>
        <authorList>
            <person name="Kim I."/>
        </authorList>
    </citation>
    <scope>NUCLEOTIDE SEQUENCE</scope>
    <source>
        <strain evidence="7">APW11</strain>
    </source>
</reference>
<evidence type="ECO:0000256" key="2">
    <source>
        <dbReference type="ARBA" id="ARBA00022517"/>
    </source>
</evidence>
<dbReference type="SUPFAM" id="SSF158710">
    <property type="entry name" value="PSPTO4464-like"/>
    <property type="match status" value="1"/>
</dbReference>
<comment type="function">
    <text evidence="5">Member of a network of 50S ribosomal subunit biogenesis factors which assembles along the 30S-50S interface, preventing incorrect 23S rRNA structures from forming. Promotes peptidyl transferase center (PTC) maturation.</text>
</comment>
<comment type="similarity">
    <text evidence="5">Belongs to the DarP family.</text>
</comment>
<dbReference type="PIRSF" id="PIRSF016183">
    <property type="entry name" value="UCP016183"/>
    <property type="match status" value="1"/>
</dbReference>
<dbReference type="Proteomes" id="UP001246372">
    <property type="component" value="Unassembled WGS sequence"/>
</dbReference>
<proteinExistence type="inferred from homology"/>
<comment type="subcellular location">
    <subcellularLocation>
        <location evidence="5">Cytoplasm</location>
    </subcellularLocation>
    <text evidence="5">Associates with late stage pre-50S ribosomal subunits.</text>
</comment>
<evidence type="ECO:0000256" key="5">
    <source>
        <dbReference type="HAMAP-Rule" id="MF_00765"/>
    </source>
</evidence>
<feature type="region of interest" description="Disordered" evidence="6">
    <location>
        <begin position="1"/>
        <end position="27"/>
    </location>
</feature>
<feature type="compositionally biased region" description="Basic and acidic residues" evidence="6">
    <location>
        <begin position="15"/>
        <end position="27"/>
    </location>
</feature>
<dbReference type="NCBIfam" id="NF003593">
    <property type="entry name" value="PRK05255.1-1"/>
    <property type="match status" value="1"/>
</dbReference>
<dbReference type="RefSeq" id="WP_315648099.1">
    <property type="nucleotide sequence ID" value="NZ_JAVXZY010000001.1"/>
</dbReference>
<evidence type="ECO:0000256" key="1">
    <source>
        <dbReference type="ARBA" id="ARBA00022490"/>
    </source>
</evidence>
<dbReference type="HAMAP" id="MF_00765">
    <property type="entry name" value="DarP"/>
    <property type="match status" value="1"/>
</dbReference>
<dbReference type="InterPro" id="IPR006839">
    <property type="entry name" value="DarP"/>
</dbReference>
<dbReference type="PANTHER" id="PTHR38101:SF1">
    <property type="entry name" value="UPF0307 PROTEIN YJGA"/>
    <property type="match status" value="1"/>
</dbReference>